<name>A0A917C4G8_9BACL</name>
<dbReference type="Proteomes" id="UP000637643">
    <property type="component" value="Unassembled WGS sequence"/>
</dbReference>
<sequence>MHLTYNSHAYPVSDPSLYFYVGQDIETNEFHDLYKYVVEKRNSGRK</sequence>
<evidence type="ECO:0000313" key="2">
    <source>
        <dbReference type="Proteomes" id="UP000637643"/>
    </source>
</evidence>
<organism evidence="1 2">
    <name type="scientific">Paenibacillus albidus</name>
    <dbReference type="NCBI Taxonomy" id="2041023"/>
    <lineage>
        <taxon>Bacteria</taxon>
        <taxon>Bacillati</taxon>
        <taxon>Bacillota</taxon>
        <taxon>Bacilli</taxon>
        <taxon>Bacillales</taxon>
        <taxon>Paenibacillaceae</taxon>
        <taxon>Paenibacillus</taxon>
    </lineage>
</organism>
<evidence type="ECO:0000313" key="1">
    <source>
        <dbReference type="EMBL" id="GGF69551.1"/>
    </source>
</evidence>
<protein>
    <submittedName>
        <fullName evidence="1">Uncharacterized protein</fullName>
    </submittedName>
</protein>
<comment type="caution">
    <text evidence="1">The sequence shown here is derived from an EMBL/GenBank/DDBJ whole genome shotgun (WGS) entry which is preliminary data.</text>
</comment>
<gene>
    <name evidence="1" type="ORF">GCM10010912_13380</name>
</gene>
<reference evidence="1" key="2">
    <citation type="submission" date="2020-09" db="EMBL/GenBank/DDBJ databases">
        <authorList>
            <person name="Sun Q."/>
            <person name="Zhou Y."/>
        </authorList>
    </citation>
    <scope>NUCLEOTIDE SEQUENCE</scope>
    <source>
        <strain evidence="1">CGMCC 1.16134</strain>
    </source>
</reference>
<proteinExistence type="predicted"/>
<accession>A0A917C4G8</accession>
<reference evidence="1" key="1">
    <citation type="journal article" date="2014" name="Int. J. Syst. Evol. Microbiol.">
        <title>Complete genome sequence of Corynebacterium casei LMG S-19264T (=DSM 44701T), isolated from a smear-ripened cheese.</title>
        <authorList>
            <consortium name="US DOE Joint Genome Institute (JGI-PGF)"/>
            <person name="Walter F."/>
            <person name="Albersmeier A."/>
            <person name="Kalinowski J."/>
            <person name="Ruckert C."/>
        </authorList>
    </citation>
    <scope>NUCLEOTIDE SEQUENCE</scope>
    <source>
        <strain evidence="1">CGMCC 1.16134</strain>
    </source>
</reference>
<dbReference type="AlphaFoldDB" id="A0A917C4G8"/>
<dbReference type="EMBL" id="BMKR01000004">
    <property type="protein sequence ID" value="GGF69551.1"/>
    <property type="molecule type" value="Genomic_DNA"/>
</dbReference>
<keyword evidence="2" id="KW-1185">Reference proteome</keyword>